<dbReference type="Proteomes" id="UP000198755">
    <property type="component" value="Unassembled WGS sequence"/>
</dbReference>
<protein>
    <submittedName>
        <fullName evidence="1">Uncharacterized protein</fullName>
    </submittedName>
</protein>
<organism evidence="1 2">
    <name type="scientific">Methylocapsa palsarum</name>
    <dbReference type="NCBI Taxonomy" id="1612308"/>
    <lineage>
        <taxon>Bacteria</taxon>
        <taxon>Pseudomonadati</taxon>
        <taxon>Pseudomonadota</taxon>
        <taxon>Alphaproteobacteria</taxon>
        <taxon>Hyphomicrobiales</taxon>
        <taxon>Beijerinckiaceae</taxon>
        <taxon>Methylocapsa</taxon>
    </lineage>
</organism>
<name>A0A1I4B4D9_9HYPH</name>
<sequence length="61" mass="7047">MNYAAFCLKNSDDGQVDMLSHGHCKWWTHPLAQKYHSIDPLTLLQMCRADERSIIHDAETC</sequence>
<reference evidence="1 2" key="1">
    <citation type="submission" date="2016-10" db="EMBL/GenBank/DDBJ databases">
        <authorList>
            <person name="de Groot N.N."/>
        </authorList>
    </citation>
    <scope>NUCLEOTIDE SEQUENCE [LARGE SCALE GENOMIC DNA]</scope>
    <source>
        <strain evidence="1 2">NE2</strain>
    </source>
</reference>
<evidence type="ECO:0000313" key="1">
    <source>
        <dbReference type="EMBL" id="SFK63655.1"/>
    </source>
</evidence>
<keyword evidence="2" id="KW-1185">Reference proteome</keyword>
<evidence type="ECO:0000313" key="2">
    <source>
        <dbReference type="Proteomes" id="UP000198755"/>
    </source>
</evidence>
<proteinExistence type="predicted"/>
<gene>
    <name evidence="1" type="ORF">SAMN05444581_11314</name>
</gene>
<dbReference type="AlphaFoldDB" id="A0A1I4B4D9"/>
<dbReference type="EMBL" id="FOSN01000013">
    <property type="protein sequence ID" value="SFK63655.1"/>
    <property type="molecule type" value="Genomic_DNA"/>
</dbReference>
<accession>A0A1I4B4D9</accession>